<protein>
    <submittedName>
        <fullName evidence="1">Uncharacterized protein</fullName>
    </submittedName>
</protein>
<reference evidence="1 2" key="1">
    <citation type="journal article" date="2016" name="Nat. Commun.">
        <title>Thousands of microbial genomes shed light on interconnected biogeochemical processes in an aquifer system.</title>
        <authorList>
            <person name="Anantharaman K."/>
            <person name="Brown C.T."/>
            <person name="Hug L.A."/>
            <person name="Sharon I."/>
            <person name="Castelle C.J."/>
            <person name="Probst A.J."/>
            <person name="Thomas B.C."/>
            <person name="Singh A."/>
            <person name="Wilkins M.J."/>
            <person name="Karaoz U."/>
            <person name="Brodie E.L."/>
            <person name="Williams K.H."/>
            <person name="Hubbard S.S."/>
            <person name="Banfield J.F."/>
        </authorList>
    </citation>
    <scope>NUCLEOTIDE SEQUENCE [LARGE SCALE GENOMIC DNA]</scope>
    <source>
        <strain evidence="2">RBG_16_55_9</strain>
    </source>
</reference>
<accession>A0A1F5UQL0</accession>
<dbReference type="Proteomes" id="UP000179157">
    <property type="component" value="Unassembled WGS sequence"/>
</dbReference>
<dbReference type="AlphaFoldDB" id="A0A1F5UQL0"/>
<gene>
    <name evidence="1" type="ORF">A2Z21_07000</name>
</gene>
<dbReference type="EMBL" id="MFGX01000104">
    <property type="protein sequence ID" value="OGF53390.1"/>
    <property type="molecule type" value="Genomic_DNA"/>
</dbReference>
<proteinExistence type="predicted"/>
<evidence type="ECO:0000313" key="1">
    <source>
        <dbReference type="EMBL" id="OGF53390.1"/>
    </source>
</evidence>
<evidence type="ECO:0000313" key="2">
    <source>
        <dbReference type="Proteomes" id="UP000179157"/>
    </source>
</evidence>
<dbReference type="PROSITE" id="PS51257">
    <property type="entry name" value="PROKAR_LIPOPROTEIN"/>
    <property type="match status" value="1"/>
</dbReference>
<organism evidence="1 2">
    <name type="scientific">Fraserbacteria sp. (strain RBG_16_55_9)</name>
    <dbReference type="NCBI Taxonomy" id="1817864"/>
    <lineage>
        <taxon>Bacteria</taxon>
        <taxon>Candidatus Fraseribacteriota</taxon>
    </lineage>
</organism>
<comment type="caution">
    <text evidence="1">The sequence shown here is derived from an EMBL/GenBank/DDBJ whole genome shotgun (WGS) entry which is preliminary data.</text>
</comment>
<sequence length="167" mass="17335">MSKRSGNAAVIIAVLIACTISLSNGLAPSALAQSISLGPKVGIATGEFSVFTELVVMPNFSASLSSGLLSSALTVTGWVTMYWPKSLKFLPTYAIPYAAVGLRVLTSNAGAQSDLILLGGLRLLLPPNTLPSPVRGVSLMAELALLIGFPNFDRIGLDARVSLSLSF</sequence>
<name>A0A1F5UQL0_FRAXR</name>